<dbReference type="PANTHER" id="PTHR43708">
    <property type="entry name" value="CONSERVED EXPRESSED OXIDOREDUCTASE (EUROFUNG)"/>
    <property type="match status" value="1"/>
</dbReference>
<evidence type="ECO:0000313" key="4">
    <source>
        <dbReference type="EMBL" id="RCK25423.1"/>
    </source>
</evidence>
<dbReference type="GO" id="GO:0000166">
    <property type="term" value="F:nucleotide binding"/>
    <property type="evidence" value="ECO:0007669"/>
    <property type="project" value="InterPro"/>
</dbReference>
<gene>
    <name evidence="4" type="ORF">TH6_02065</name>
</gene>
<dbReference type="EMBL" id="JPWB01000001">
    <property type="protein sequence ID" value="RCK25423.1"/>
    <property type="molecule type" value="Genomic_DNA"/>
</dbReference>
<protein>
    <recommendedName>
        <fullName evidence="3">Gfo/Idh/MocA-like oxidoreductase N-terminal domain-containing protein</fullName>
    </recommendedName>
</protein>
<dbReference type="Pfam" id="PF01408">
    <property type="entry name" value="GFO_IDH_MocA"/>
    <property type="match status" value="1"/>
</dbReference>
<dbReference type="Proteomes" id="UP000253061">
    <property type="component" value="Unassembled WGS sequence"/>
</dbReference>
<comment type="caution">
    <text evidence="4">The sequence shown here is derived from an EMBL/GenBank/DDBJ whole genome shotgun (WGS) entry which is preliminary data.</text>
</comment>
<accession>A0A367VJR5</accession>
<sequence>MGSILIRVALIGCGAIAAGYDAKTNAREVDGALTHLGALLNIGGFQVVLCVDPDESKTRRVKENFPEAVEVRSVHDLNVEIPKLDLAVISSPTELHEEHVDFCLKNGVSGIFCEKPFTSNYEISSRLLKLANRNKVQVGVNYFRLWDQGLLALKKEIADGVYGRLTSANGWFVKGISHNGPHMIVLLADFFGEVQATPNQMNSRGDFSVRLLSEPQANVSLKELDKVDYNFFELELFFENAIVRLEDGGRRIRRRFASSHTVYTGFAYPEDIQSENLDPFRALPAAWQNWRDVFEKGAFLVRDGTWCVEQEKVAFELDKTFSSFKE</sequence>
<proteinExistence type="inferred from homology"/>
<dbReference type="GO" id="GO:0016491">
    <property type="term" value="F:oxidoreductase activity"/>
    <property type="evidence" value="ECO:0007669"/>
    <property type="project" value="UniProtKB-KW"/>
</dbReference>
<dbReference type="SUPFAM" id="SSF51735">
    <property type="entry name" value="NAD(P)-binding Rossmann-fold domains"/>
    <property type="match status" value="1"/>
</dbReference>
<dbReference type="InterPro" id="IPR036291">
    <property type="entry name" value="NAD(P)-bd_dom_sf"/>
</dbReference>
<keyword evidence="2" id="KW-0560">Oxidoreductase</keyword>
<feature type="domain" description="Gfo/Idh/MocA-like oxidoreductase N-terminal" evidence="3">
    <location>
        <begin position="6"/>
        <end position="142"/>
    </location>
</feature>
<dbReference type="InterPro" id="IPR000683">
    <property type="entry name" value="Gfo/Idh/MocA-like_OxRdtase_N"/>
</dbReference>
<organism evidence="4 5">
    <name type="scientific">Thalassospira profundimaris</name>
    <dbReference type="NCBI Taxonomy" id="502049"/>
    <lineage>
        <taxon>Bacteria</taxon>
        <taxon>Pseudomonadati</taxon>
        <taxon>Pseudomonadota</taxon>
        <taxon>Alphaproteobacteria</taxon>
        <taxon>Rhodospirillales</taxon>
        <taxon>Thalassospiraceae</taxon>
        <taxon>Thalassospira</taxon>
    </lineage>
</organism>
<dbReference type="PANTHER" id="PTHR43708:SF5">
    <property type="entry name" value="CONSERVED EXPRESSED OXIDOREDUCTASE (EUROFUNG)-RELATED"/>
    <property type="match status" value="1"/>
</dbReference>
<reference evidence="4 5" key="1">
    <citation type="submission" date="2014-07" db="EMBL/GenBank/DDBJ databases">
        <title>Draft genome sequence of Thalassospira profundimaris R8-17.</title>
        <authorList>
            <person name="Lai Q."/>
            <person name="Shao Z."/>
        </authorList>
    </citation>
    <scope>NUCLEOTIDE SEQUENCE [LARGE SCALE GENOMIC DNA]</scope>
    <source>
        <strain evidence="4 5">R8-17</strain>
    </source>
</reference>
<dbReference type="AlphaFoldDB" id="A0A367VJR5"/>
<evidence type="ECO:0000259" key="3">
    <source>
        <dbReference type="Pfam" id="PF01408"/>
    </source>
</evidence>
<dbReference type="InterPro" id="IPR051317">
    <property type="entry name" value="Gfo/Idh/MocA_oxidoreduct"/>
</dbReference>
<dbReference type="Gene3D" id="3.40.50.720">
    <property type="entry name" value="NAD(P)-binding Rossmann-like Domain"/>
    <property type="match status" value="1"/>
</dbReference>
<evidence type="ECO:0000256" key="2">
    <source>
        <dbReference type="ARBA" id="ARBA00023002"/>
    </source>
</evidence>
<comment type="similarity">
    <text evidence="1">Belongs to the Gfo/Idh/MocA family.</text>
</comment>
<name>A0A367VJR5_9PROT</name>
<evidence type="ECO:0000313" key="5">
    <source>
        <dbReference type="Proteomes" id="UP000253061"/>
    </source>
</evidence>
<evidence type="ECO:0000256" key="1">
    <source>
        <dbReference type="ARBA" id="ARBA00010928"/>
    </source>
</evidence>